<dbReference type="InterPro" id="IPR014729">
    <property type="entry name" value="Rossmann-like_a/b/a_fold"/>
</dbReference>
<comment type="caution">
    <text evidence="8">The sequence shown here is derived from an EMBL/GenBank/DDBJ whole genome shotgun (WGS) entry which is preliminary data.</text>
</comment>
<evidence type="ECO:0000256" key="6">
    <source>
        <dbReference type="PIRSR" id="PIRSR001589-3"/>
    </source>
</evidence>
<proteinExistence type="inferred from homology"/>
<dbReference type="CDD" id="cd01991">
    <property type="entry name" value="Asn_synthase_B_C"/>
    <property type="match status" value="1"/>
</dbReference>
<dbReference type="InterPro" id="IPR001962">
    <property type="entry name" value="Asn_synthase"/>
</dbReference>
<feature type="site" description="Important for beta-aspartyl-AMP intermediate formation" evidence="6">
    <location>
        <position position="223"/>
    </location>
</feature>
<evidence type="ECO:0000256" key="2">
    <source>
        <dbReference type="ARBA" id="ARBA00005752"/>
    </source>
</evidence>
<feature type="domain" description="Asparagine synthetase" evidence="7">
    <location>
        <begin position="99"/>
        <end position="486"/>
    </location>
</feature>
<dbReference type="GO" id="GO:0005829">
    <property type="term" value="C:cytosol"/>
    <property type="evidence" value="ECO:0007669"/>
    <property type="project" value="TreeGrafter"/>
</dbReference>
<dbReference type="SUPFAM" id="SSF52402">
    <property type="entry name" value="Adenine nucleotide alpha hydrolases-like"/>
    <property type="match status" value="1"/>
</dbReference>
<comment type="similarity">
    <text evidence="2">Belongs to the asparagine synthetase family.</text>
</comment>
<dbReference type="InterPro" id="IPR029055">
    <property type="entry name" value="Ntn_hydrolases_N"/>
</dbReference>
<reference evidence="8 9" key="1">
    <citation type="submission" date="2019-03" db="EMBL/GenBank/DDBJ databases">
        <title>Lake Tanganyika Metagenome-Assembled Genomes (MAGs).</title>
        <authorList>
            <person name="Tran P."/>
        </authorList>
    </citation>
    <scope>NUCLEOTIDE SEQUENCE [LARGE SCALE GENOMIC DNA]</scope>
    <source>
        <strain evidence="8">K_DeepCast_65m_m2_236</strain>
    </source>
</reference>
<evidence type="ECO:0000313" key="9">
    <source>
        <dbReference type="Proteomes" id="UP000703893"/>
    </source>
</evidence>
<evidence type="ECO:0000313" key="8">
    <source>
        <dbReference type="EMBL" id="MBM3274477.1"/>
    </source>
</evidence>
<dbReference type="PANTHER" id="PTHR43284:SF1">
    <property type="entry name" value="ASPARAGINE SYNTHETASE"/>
    <property type="match status" value="1"/>
</dbReference>
<dbReference type="EC" id="6.3.5.4" evidence="3"/>
<evidence type="ECO:0000256" key="4">
    <source>
        <dbReference type="ARBA" id="ARBA00022888"/>
    </source>
</evidence>
<evidence type="ECO:0000256" key="5">
    <source>
        <dbReference type="ARBA" id="ARBA00048741"/>
    </source>
</evidence>
<keyword evidence="4" id="KW-0061">Asparagine biosynthesis</keyword>
<dbReference type="InterPro" id="IPR006426">
    <property type="entry name" value="Asn_synth_AEB"/>
</dbReference>
<protein>
    <recommendedName>
        <fullName evidence="3">asparagine synthase (glutamine-hydrolyzing)</fullName>
        <ecNumber evidence="3">6.3.5.4</ecNumber>
    </recommendedName>
</protein>
<dbReference type="NCBIfam" id="TIGR01536">
    <property type="entry name" value="asn_synth_AEB"/>
    <property type="match status" value="1"/>
</dbReference>
<dbReference type="Pfam" id="PF00733">
    <property type="entry name" value="Asn_synthase"/>
    <property type="match status" value="1"/>
</dbReference>
<comment type="pathway">
    <text evidence="1">Amino-acid biosynthesis; L-asparagine biosynthesis; L-asparagine from L-aspartate (L-Gln route): step 1/1.</text>
</comment>
<organism evidence="8 9">
    <name type="scientific">Candidatus Tanganyikabacteria bacterium</name>
    <dbReference type="NCBI Taxonomy" id="2961651"/>
    <lineage>
        <taxon>Bacteria</taxon>
        <taxon>Bacillati</taxon>
        <taxon>Candidatus Sericytochromatia</taxon>
        <taxon>Candidatus Tanganyikabacteria</taxon>
    </lineage>
</organism>
<dbReference type="GO" id="GO:0006529">
    <property type="term" value="P:asparagine biosynthetic process"/>
    <property type="evidence" value="ECO:0007669"/>
    <property type="project" value="UniProtKB-KW"/>
</dbReference>
<feature type="non-terminal residue" evidence="8">
    <location>
        <position position="1"/>
    </location>
</feature>
<dbReference type="EMBL" id="VGJX01000229">
    <property type="protein sequence ID" value="MBM3274477.1"/>
    <property type="molecule type" value="Genomic_DNA"/>
</dbReference>
<comment type="catalytic activity">
    <reaction evidence="5">
        <text>L-aspartate + L-glutamine + ATP + H2O = L-asparagine + L-glutamate + AMP + diphosphate + H(+)</text>
        <dbReference type="Rhea" id="RHEA:12228"/>
        <dbReference type="ChEBI" id="CHEBI:15377"/>
        <dbReference type="ChEBI" id="CHEBI:15378"/>
        <dbReference type="ChEBI" id="CHEBI:29985"/>
        <dbReference type="ChEBI" id="CHEBI:29991"/>
        <dbReference type="ChEBI" id="CHEBI:30616"/>
        <dbReference type="ChEBI" id="CHEBI:33019"/>
        <dbReference type="ChEBI" id="CHEBI:58048"/>
        <dbReference type="ChEBI" id="CHEBI:58359"/>
        <dbReference type="ChEBI" id="CHEBI:456215"/>
        <dbReference type="EC" id="6.3.5.4"/>
    </reaction>
</comment>
<dbReference type="PANTHER" id="PTHR43284">
    <property type="entry name" value="ASPARAGINE SYNTHETASE (GLUTAMINE-HYDROLYZING)"/>
    <property type="match status" value="1"/>
</dbReference>
<evidence type="ECO:0000259" key="7">
    <source>
        <dbReference type="Pfam" id="PF00733"/>
    </source>
</evidence>
<evidence type="ECO:0000256" key="3">
    <source>
        <dbReference type="ARBA" id="ARBA00012737"/>
    </source>
</evidence>
<keyword evidence="8" id="KW-0436">Ligase</keyword>
<sequence length="495" mass="55017">LYYAQGPGRLAFASELQALRPLPGLDASVDEDALFAYFRYLCVPAPATIVKGVRKLAPGCILRWDPDGATIWRYWDPREVARKGFEEPYSGSFGEAADELESRLKEAIKMRMLSDVPLGAFISGGVDSSTVVALMQAQSTERIKTYTIGFPEATHDESIHAGAVATHLGTDHHTLMLSPGDVLHLVPEIGKYYDEPFADSSNVPTYLLSRFARQDVTVALSGDGGDELFAGYPRYFWGARIEGIRKALSPTGAKYLGRALAGVPAGLWDGPAMRLGGARLAGSEGLSTRVQRLGGYLACSPDRVYEEMLSAWREPGRLIGPRAPSGIGPNLLEVGDLPWPERMMAVDLYNYLVDDILTKVDRASMAVSLEARVPLLDHRFVEWSWRIPRAFKMAPQGDRGKLLLREVLYRHVPRDLIERPKKGFGMPLGPWLRKELKSWALEKLAPEGLEAAGLCPAPVIEAWEAHQRGENRIQQLWTVLTYVQWLERWRDHRAG</sequence>
<dbReference type="GO" id="GO:0004066">
    <property type="term" value="F:asparagine synthase (glutamine-hydrolyzing) activity"/>
    <property type="evidence" value="ECO:0007669"/>
    <property type="project" value="UniProtKB-EC"/>
</dbReference>
<dbReference type="InterPro" id="IPR051786">
    <property type="entry name" value="ASN_synthetase/amidase"/>
</dbReference>
<keyword evidence="4" id="KW-0028">Amino-acid biosynthesis</keyword>
<evidence type="ECO:0000256" key="1">
    <source>
        <dbReference type="ARBA" id="ARBA00005187"/>
    </source>
</evidence>
<gene>
    <name evidence="8" type="primary">asnB</name>
    <name evidence="8" type="ORF">FJZ00_04955</name>
</gene>
<dbReference type="Proteomes" id="UP000703893">
    <property type="component" value="Unassembled WGS sequence"/>
</dbReference>
<name>A0A937X477_9BACT</name>
<dbReference type="PIRSF" id="PIRSF001589">
    <property type="entry name" value="Asn_synthetase_glu-h"/>
    <property type="match status" value="1"/>
</dbReference>
<accession>A0A937X477</accession>
<dbReference type="AlphaFoldDB" id="A0A937X477"/>
<dbReference type="Gene3D" id="3.60.20.10">
    <property type="entry name" value="Glutamine Phosphoribosylpyrophosphate, subunit 1, domain 1"/>
    <property type="match status" value="1"/>
</dbReference>
<dbReference type="SUPFAM" id="SSF56235">
    <property type="entry name" value="N-terminal nucleophile aminohydrolases (Ntn hydrolases)"/>
    <property type="match status" value="1"/>
</dbReference>
<dbReference type="Gene3D" id="3.40.50.620">
    <property type="entry name" value="HUPs"/>
    <property type="match status" value="2"/>
</dbReference>